<evidence type="ECO:0000256" key="1">
    <source>
        <dbReference type="SAM" id="MobiDB-lite"/>
    </source>
</evidence>
<feature type="chain" id="PRO_5042139981" evidence="2">
    <location>
        <begin position="22"/>
        <end position="373"/>
    </location>
</feature>
<sequence length="373" mass="39970">MKFTTAIALTALLGNAAFSNAQDATGNLDICNPDKATYADGKPNEFKPQLWERNPGTCNKVCERPQTGIRNQVKIQCNVDLNGDGKNVDCFDPAVSAGGCRDVDVKINYKYKNSNDSLPLEVQFGGMFKNSGARNNGVSWTAFDGEQVLENDAKQNETYQRLPGNEGLPFNIAKTINTCEIYLVEMKSKMPIPDDDKDLIWKATPPPTGQTDVYYTLKQRFCNKQYTDVAENENCKTSILQGQEQLDLSTDRCGVSGKILLCDAGCKAKWLADQPPEAGPSDPGTSGPEPDGPGPSDPAIPAPPTTAPPATGPEPDAPSPSSPKSKGTKEPSAGKGTKQPTIGKGTKQPTIGKGKGTLPPVTRKLNNRKVARV</sequence>
<accession>A0AAD3D594</accession>
<evidence type="ECO:0000313" key="3">
    <source>
        <dbReference type="EMBL" id="GFH58167.1"/>
    </source>
</evidence>
<keyword evidence="2" id="KW-0732">Signal</keyword>
<feature type="compositionally biased region" description="Low complexity" evidence="1">
    <location>
        <begin position="279"/>
        <end position="289"/>
    </location>
</feature>
<reference evidence="3 4" key="1">
    <citation type="journal article" date="2021" name="Sci. Rep.">
        <title>The genome of the diatom Chaetoceros tenuissimus carries an ancient integrated fragment of an extant virus.</title>
        <authorList>
            <person name="Hongo Y."/>
            <person name="Kimura K."/>
            <person name="Takaki Y."/>
            <person name="Yoshida Y."/>
            <person name="Baba S."/>
            <person name="Kobayashi G."/>
            <person name="Nagasaki K."/>
            <person name="Hano T."/>
            <person name="Tomaru Y."/>
        </authorList>
    </citation>
    <scope>NUCLEOTIDE SEQUENCE [LARGE SCALE GENOMIC DNA]</scope>
    <source>
        <strain evidence="3 4">NIES-3715</strain>
    </source>
</reference>
<feature type="region of interest" description="Disordered" evidence="1">
    <location>
        <begin position="273"/>
        <end position="373"/>
    </location>
</feature>
<organism evidence="3 4">
    <name type="scientific">Chaetoceros tenuissimus</name>
    <dbReference type="NCBI Taxonomy" id="426638"/>
    <lineage>
        <taxon>Eukaryota</taxon>
        <taxon>Sar</taxon>
        <taxon>Stramenopiles</taxon>
        <taxon>Ochrophyta</taxon>
        <taxon>Bacillariophyta</taxon>
        <taxon>Coscinodiscophyceae</taxon>
        <taxon>Chaetocerotophycidae</taxon>
        <taxon>Chaetocerotales</taxon>
        <taxon>Chaetocerotaceae</taxon>
        <taxon>Chaetoceros</taxon>
    </lineage>
</organism>
<dbReference type="AlphaFoldDB" id="A0AAD3D594"/>
<keyword evidence="4" id="KW-1185">Reference proteome</keyword>
<proteinExistence type="predicted"/>
<protein>
    <submittedName>
        <fullName evidence="3">Uncharacterized protein</fullName>
    </submittedName>
</protein>
<dbReference type="EMBL" id="BLLK01000061">
    <property type="protein sequence ID" value="GFH58167.1"/>
    <property type="molecule type" value="Genomic_DNA"/>
</dbReference>
<comment type="caution">
    <text evidence="3">The sequence shown here is derived from an EMBL/GenBank/DDBJ whole genome shotgun (WGS) entry which is preliminary data.</text>
</comment>
<dbReference type="Proteomes" id="UP001054902">
    <property type="component" value="Unassembled WGS sequence"/>
</dbReference>
<feature type="compositionally biased region" description="Pro residues" evidence="1">
    <location>
        <begin position="290"/>
        <end position="321"/>
    </location>
</feature>
<gene>
    <name evidence="3" type="ORF">CTEN210_14643</name>
</gene>
<evidence type="ECO:0000256" key="2">
    <source>
        <dbReference type="SAM" id="SignalP"/>
    </source>
</evidence>
<evidence type="ECO:0000313" key="4">
    <source>
        <dbReference type="Proteomes" id="UP001054902"/>
    </source>
</evidence>
<name>A0AAD3D594_9STRA</name>
<feature type="signal peptide" evidence="2">
    <location>
        <begin position="1"/>
        <end position="21"/>
    </location>
</feature>